<comment type="caution">
    <text evidence="1">The sequence shown here is derived from an EMBL/GenBank/DDBJ whole genome shotgun (WGS) entry which is preliminary data.</text>
</comment>
<proteinExistence type="predicted"/>
<accession>A0ACC1LBQ6</accession>
<evidence type="ECO:0000313" key="2">
    <source>
        <dbReference type="Proteomes" id="UP001140087"/>
    </source>
</evidence>
<keyword evidence="2" id="KW-1185">Reference proteome</keyword>
<organism evidence="1 2">
    <name type="scientific">Coemansia helicoidea</name>
    <dbReference type="NCBI Taxonomy" id="1286919"/>
    <lineage>
        <taxon>Eukaryota</taxon>
        <taxon>Fungi</taxon>
        <taxon>Fungi incertae sedis</taxon>
        <taxon>Zoopagomycota</taxon>
        <taxon>Kickxellomycotina</taxon>
        <taxon>Kickxellomycetes</taxon>
        <taxon>Kickxellales</taxon>
        <taxon>Kickxellaceae</taxon>
        <taxon>Coemansia</taxon>
    </lineage>
</organism>
<reference evidence="1" key="1">
    <citation type="submission" date="2022-07" db="EMBL/GenBank/DDBJ databases">
        <title>Phylogenomic reconstructions and comparative analyses of Kickxellomycotina fungi.</title>
        <authorList>
            <person name="Reynolds N.K."/>
            <person name="Stajich J.E."/>
            <person name="Barry K."/>
            <person name="Grigoriev I.V."/>
            <person name="Crous P."/>
            <person name="Smith M.E."/>
        </authorList>
    </citation>
    <scope>NUCLEOTIDE SEQUENCE</scope>
    <source>
        <strain evidence="1">BCRC 34780</strain>
    </source>
</reference>
<sequence>MRWSSAISKPDVTVHPYSSQIIVTNGANANLIPGYAYVTVTRPTLVKSIDVSFEGVYSILWADGVGHAYEEYTQNRTFHCERIRLVAENLVSSTRPVQPIEGPMALCSQDLDGGWEDVYYSSSECEDEPPSYAGLEVDGCMDTSGKANSFVLPVGTHRFEFVFVVQPRMPSTIISHTGGIDYKLSVCVKTKGHLGLPMSTRAKCPIHIVNIPARFSLMQSSLSQRDETLFTRQIESSWWILVKVSSCTTFPNDLLDLSVCLSWPAMCDFDDDIGGYLELSTVQMDLCECTVHKSMVTGEALKDSMVVVASSLNGDSNLLGDAQHMAAPPRYDMLQEEEDAFVPSIKASSSSGSGSDTTVNGDGALDEGSGDGVVPTRADSTPRSMFNERQAQRFQLQIPRQRDMNDKSAAAGGIHIDCRSTPISITHQLRVTLQILDRVTRRLHVVPFHSRLMVIPEAESFLLPAYALSLQDARVQ</sequence>
<evidence type="ECO:0000313" key="1">
    <source>
        <dbReference type="EMBL" id="KAJ2804881.1"/>
    </source>
</evidence>
<protein>
    <submittedName>
        <fullName evidence="1">Uncharacterized protein</fullName>
    </submittedName>
</protein>
<dbReference type="EMBL" id="JANBUN010000305">
    <property type="protein sequence ID" value="KAJ2804881.1"/>
    <property type="molecule type" value="Genomic_DNA"/>
</dbReference>
<gene>
    <name evidence="1" type="ORF">H4R21_001469</name>
</gene>
<name>A0ACC1LBQ6_9FUNG</name>
<dbReference type="Proteomes" id="UP001140087">
    <property type="component" value="Unassembled WGS sequence"/>
</dbReference>